<proteinExistence type="predicted"/>
<organism evidence="2 3">
    <name type="scientific">Roseofilum casamattae BLCC-M143</name>
    <dbReference type="NCBI Taxonomy" id="3022442"/>
    <lineage>
        <taxon>Bacteria</taxon>
        <taxon>Bacillati</taxon>
        <taxon>Cyanobacteriota</taxon>
        <taxon>Cyanophyceae</taxon>
        <taxon>Desertifilales</taxon>
        <taxon>Desertifilaceae</taxon>
        <taxon>Roseofilum</taxon>
        <taxon>Roseofilum casamattae</taxon>
    </lineage>
</organism>
<evidence type="ECO:0000313" key="2">
    <source>
        <dbReference type="EMBL" id="MDJ1183818.1"/>
    </source>
</evidence>
<feature type="compositionally biased region" description="Gly residues" evidence="1">
    <location>
        <begin position="143"/>
        <end position="154"/>
    </location>
</feature>
<protein>
    <submittedName>
        <fullName evidence="2">Uncharacterized protein</fullName>
    </submittedName>
</protein>
<feature type="region of interest" description="Disordered" evidence="1">
    <location>
        <begin position="139"/>
        <end position="160"/>
    </location>
</feature>
<sequence length="173" mass="18818">MKKLIQLTAIAISTAISFGYWSLSAFSQNPPTTREAVQQGSVPSIFLPFSVNLRRSHQTAHSVQLMVISGKALVLKLENQGSEKLELPVEITATLNDGAKLSGRLTEINVVKNTISLERDDRQSTLEWQAVLRLEFKQNNRSGSGGSGGGGRGSGAVVESTQERIVPLKFNWP</sequence>
<keyword evidence="3" id="KW-1185">Reference proteome</keyword>
<evidence type="ECO:0000256" key="1">
    <source>
        <dbReference type="SAM" id="MobiDB-lite"/>
    </source>
</evidence>
<dbReference type="RefSeq" id="WP_283758470.1">
    <property type="nucleotide sequence ID" value="NZ_JAQOSQ010000010.1"/>
</dbReference>
<evidence type="ECO:0000313" key="3">
    <source>
        <dbReference type="Proteomes" id="UP001232992"/>
    </source>
</evidence>
<accession>A0ABT7BZZ4</accession>
<name>A0ABT7BZZ4_9CYAN</name>
<gene>
    <name evidence="2" type="ORF">PMH09_11535</name>
</gene>
<dbReference type="Proteomes" id="UP001232992">
    <property type="component" value="Unassembled WGS sequence"/>
</dbReference>
<comment type="caution">
    <text evidence="2">The sequence shown here is derived from an EMBL/GenBank/DDBJ whole genome shotgun (WGS) entry which is preliminary data.</text>
</comment>
<dbReference type="EMBL" id="JAQOSQ010000010">
    <property type="protein sequence ID" value="MDJ1183818.1"/>
    <property type="molecule type" value="Genomic_DNA"/>
</dbReference>
<reference evidence="2 3" key="1">
    <citation type="submission" date="2023-01" db="EMBL/GenBank/DDBJ databases">
        <title>Novel diversity within Roseofilum (Cyanobacteria; Desertifilaceae) from marine benthic mats with descriptions of four novel species.</title>
        <authorList>
            <person name="Wang Y."/>
            <person name="Berthold D.E."/>
            <person name="Hu J."/>
            <person name="Lefler F.W."/>
            <person name="Laughinghouse H.D. IV."/>
        </authorList>
    </citation>
    <scope>NUCLEOTIDE SEQUENCE [LARGE SCALE GENOMIC DNA]</scope>
    <source>
        <strain evidence="2 3">BLCC-M143</strain>
    </source>
</reference>